<protein>
    <submittedName>
        <fullName evidence="1">Uncharacterized protein</fullName>
    </submittedName>
</protein>
<organism evidence="1 2">
    <name type="scientific">Phytophthora infestans</name>
    <name type="common">Potato late blight agent</name>
    <name type="synonym">Botrytis infestans</name>
    <dbReference type="NCBI Taxonomy" id="4787"/>
    <lineage>
        <taxon>Eukaryota</taxon>
        <taxon>Sar</taxon>
        <taxon>Stramenopiles</taxon>
        <taxon>Oomycota</taxon>
        <taxon>Peronosporomycetes</taxon>
        <taxon>Peronosporales</taxon>
        <taxon>Peronosporaceae</taxon>
        <taxon>Phytophthora</taxon>
    </lineage>
</organism>
<sequence length="169" mass="18155">MPASVLPSYHSLPSCHRAGFHYAVMPPCSAPLYRHAAMPIFVLTNVAIVPDSVRRPSCLPPPCRAACPSSTGILTRNTPFKKHPLHDNNEHTLSSVLFGTVLAVDEVFILALIAVGRAVSNMPSAIMPASVLPSYHSLYRPATVLVSTTLSCRHAPLRYTAMPPCLSSS</sequence>
<gene>
    <name evidence="1" type="ORF">GN244_ATG16957</name>
</gene>
<keyword evidence="2" id="KW-1185">Reference proteome</keyword>
<comment type="caution">
    <text evidence="1">The sequence shown here is derived from an EMBL/GenBank/DDBJ whole genome shotgun (WGS) entry which is preliminary data.</text>
</comment>
<dbReference type="EMBL" id="WSZM01000598">
    <property type="protein sequence ID" value="KAF4031227.1"/>
    <property type="molecule type" value="Genomic_DNA"/>
</dbReference>
<evidence type="ECO:0000313" key="1">
    <source>
        <dbReference type="EMBL" id="KAF4031227.1"/>
    </source>
</evidence>
<name>A0A833RRA2_PHYIN</name>
<dbReference type="AlphaFoldDB" id="A0A833RRA2"/>
<proteinExistence type="predicted"/>
<accession>A0A833RRA2</accession>
<dbReference type="Proteomes" id="UP000602510">
    <property type="component" value="Unassembled WGS sequence"/>
</dbReference>
<reference evidence="1" key="1">
    <citation type="submission" date="2020-04" db="EMBL/GenBank/DDBJ databases">
        <title>Hybrid Assembly of Korean Phytophthora infestans isolates.</title>
        <authorList>
            <person name="Prokchorchik M."/>
            <person name="Lee Y."/>
            <person name="Seo J."/>
            <person name="Cho J.-H."/>
            <person name="Park Y.-E."/>
            <person name="Jang D.-C."/>
            <person name="Im J.-S."/>
            <person name="Choi J.-G."/>
            <person name="Park H.-J."/>
            <person name="Lee G.-B."/>
            <person name="Lee Y.-G."/>
            <person name="Hong S.-Y."/>
            <person name="Cho K."/>
            <person name="Sohn K.H."/>
        </authorList>
    </citation>
    <scope>NUCLEOTIDE SEQUENCE</scope>
    <source>
        <strain evidence="1">KR_1_A1</strain>
    </source>
</reference>
<evidence type="ECO:0000313" key="2">
    <source>
        <dbReference type="Proteomes" id="UP000602510"/>
    </source>
</evidence>